<evidence type="ECO:0000256" key="1">
    <source>
        <dbReference type="SAM" id="MobiDB-lite"/>
    </source>
</evidence>
<gene>
    <name evidence="2" type="ORF">C1C98_23555</name>
</gene>
<evidence type="ECO:0008006" key="4">
    <source>
        <dbReference type="Google" id="ProtNLM"/>
    </source>
</evidence>
<evidence type="ECO:0000313" key="2">
    <source>
        <dbReference type="EMBL" id="AUO48217.1"/>
    </source>
</evidence>
<accession>A0ABM6R409</accession>
<organism evidence="2 3">
    <name type="scientific">Pseudomonas ogarae (strain DSM 112162 / CECT 30235 / F113)</name>
    <dbReference type="NCBI Taxonomy" id="1114970"/>
    <lineage>
        <taxon>Bacteria</taxon>
        <taxon>Pseudomonadati</taxon>
        <taxon>Pseudomonadota</taxon>
        <taxon>Gammaproteobacteria</taxon>
        <taxon>Pseudomonadales</taxon>
        <taxon>Pseudomonadaceae</taxon>
        <taxon>Pseudomonas</taxon>
    </lineage>
</organism>
<dbReference type="Proteomes" id="UP000235315">
    <property type="component" value="Chromosome"/>
</dbReference>
<sequence>MSTTQPTRLDPTMTAPWTEPEPLADVPGGEPNLLHRSAWSDPANPLKVMLKPWYDDDLPGGPYTERVDVFLDDDERNIIGFRVWDLPMDPDDYYVPISADNLPSGTHTLSFTMTNFVGTPALSFPFTVTIDKTPPVLAASSQLIFPAEVLPPNKLTARYLELNNDEVKANLPMYTSPRPWDQITWYWGPSPGTQDRGDIIELDDQNYSDPVVVTIKGDLIQNRGDGWRYVWYEARDRAGNVSLRSEPVELDIDATPIPRTLPPSKVREASGGASSGVLSPFDAVNGVTVVIPPDAVIYDGEGVFVQWADPDAVGAFRTDIPTPAGSRDYKIPNNKIAQHLGKTIPVKYEVFEPGIAEPHNSNNYNLRVEELTGLPIIQCDKVSGGRLSLGSMADGEYASFTLERWTFMAIDQYLTVEVRGVNSGNQEVRVPVLTESPVPEVAQHIPAGRISKTDLQRFKIGGGLEVRVKVSFDARNTWKDFPSLTPTLVA</sequence>
<evidence type="ECO:0000313" key="3">
    <source>
        <dbReference type="Proteomes" id="UP000235315"/>
    </source>
</evidence>
<proteinExistence type="predicted"/>
<reference evidence="2 3" key="1">
    <citation type="submission" date="2018-01" db="EMBL/GenBank/DDBJ databases">
        <title>Tropical forage species Digitaria eriantha prevents oxidative stress under low temperature conditions by the incorporation of polyhydroxybutyrate-producing endophytic bacteria.</title>
        <authorList>
            <person name="Stritzler M."/>
            <person name="Ayub N."/>
        </authorList>
    </citation>
    <scope>NUCLEOTIDE SEQUENCE [LARGE SCALE GENOMIC DNA]</scope>
    <source>
        <strain evidence="2 3">FR1</strain>
    </source>
</reference>
<dbReference type="EMBL" id="CP025738">
    <property type="protein sequence ID" value="AUO48217.1"/>
    <property type="molecule type" value="Genomic_DNA"/>
</dbReference>
<feature type="region of interest" description="Disordered" evidence="1">
    <location>
        <begin position="1"/>
        <end position="31"/>
    </location>
</feature>
<keyword evidence="3" id="KW-1185">Reference proteome</keyword>
<protein>
    <recommendedName>
        <fullName evidence="4">Ig-like domain-containing protein</fullName>
    </recommendedName>
</protein>
<name>A0ABM6R409_PSEO1</name>